<feature type="binding site" evidence="6">
    <location>
        <position position="217"/>
    </location>
    <ligand>
        <name>AMP</name>
        <dbReference type="ChEBI" id="CHEBI:456215"/>
    </ligand>
</feature>
<proteinExistence type="inferred from homology"/>
<evidence type="ECO:0000256" key="5">
    <source>
        <dbReference type="ARBA" id="ARBA00023239"/>
    </source>
</evidence>
<evidence type="ECO:0000256" key="4">
    <source>
        <dbReference type="ARBA" id="ARBA00023027"/>
    </source>
</evidence>
<dbReference type="RefSeq" id="WP_212506008.1">
    <property type="nucleotide sequence ID" value="NZ_CP060696.1"/>
</dbReference>
<evidence type="ECO:0000256" key="3">
    <source>
        <dbReference type="ARBA" id="ARBA00022857"/>
    </source>
</evidence>
<dbReference type="GO" id="GO:0110051">
    <property type="term" value="P:metabolite repair"/>
    <property type="evidence" value="ECO:0007669"/>
    <property type="project" value="TreeGrafter"/>
</dbReference>
<dbReference type="InterPro" id="IPR000631">
    <property type="entry name" value="CARKD"/>
</dbReference>
<dbReference type="AlphaFoldDB" id="A0A7G9WE29"/>
<dbReference type="InterPro" id="IPR029056">
    <property type="entry name" value="Ribokinase-like"/>
</dbReference>
<comment type="similarity">
    <text evidence="6">Belongs to the NnrD/CARKD family.</text>
</comment>
<dbReference type="GO" id="GO:0052856">
    <property type="term" value="F:NAD(P)HX epimerase activity"/>
    <property type="evidence" value="ECO:0007669"/>
    <property type="project" value="TreeGrafter"/>
</dbReference>
<dbReference type="EC" id="4.2.1.136" evidence="6"/>
<keyword evidence="4 6" id="KW-0520">NAD</keyword>
<dbReference type="CDD" id="cd01171">
    <property type="entry name" value="YXKO-related"/>
    <property type="match status" value="1"/>
</dbReference>
<protein>
    <recommendedName>
        <fullName evidence="6">ADP-dependent (S)-NAD(P)H-hydrate dehydratase</fullName>
        <ecNumber evidence="6">4.2.1.136</ecNumber>
    </recommendedName>
    <alternativeName>
        <fullName evidence="6">ADP-dependent NAD(P)HX dehydratase</fullName>
    </alternativeName>
</protein>
<comment type="function">
    <text evidence="6">Catalyzes the dehydration of the S-form of NAD(P)HX at the expense of ADP, which is converted to AMP. Together with NAD(P)HX epimerase, which catalyzes the epimerization of the S- and R-forms, the enzyme allows the repair of both epimers of NAD(P)HX, a damaged form of NAD(P)H that is a result of enzymatic or heat-dependent hydration.</text>
</comment>
<dbReference type="GO" id="GO:0005524">
    <property type="term" value="F:ATP binding"/>
    <property type="evidence" value="ECO:0007669"/>
    <property type="project" value="UniProtKB-KW"/>
</dbReference>
<dbReference type="PANTHER" id="PTHR12592">
    <property type="entry name" value="ATP-DEPENDENT (S)-NAD(P)H-HYDRATE DEHYDRATASE FAMILY MEMBER"/>
    <property type="match status" value="1"/>
</dbReference>
<keyword evidence="5 6" id="KW-0456">Lyase</keyword>
<evidence type="ECO:0000256" key="1">
    <source>
        <dbReference type="ARBA" id="ARBA00022741"/>
    </source>
</evidence>
<sequence length="281" mass="29342">MELISYEMAASVIKKRPIDSNKGTFGRLLCICGSCGMAGAAVLCAGAALRCGAGLVDAALPACIYPIVSAHLLEPIYTVYDEDFSPVLYSLKKATACVMGCGFSTAHPGWVRQVLQQIRVPLVLDADGLNCIVKNCDVLDQLTVPAVLTPHPGEMARLLGCSVNEVQADRQGAASAFARKYDVVLVLKGAGTVVASPDGRIIQNPTGNPGMARGGSGDLLAGMIGAFLAQGAESFTAACAAVYLHGLAGDRCAAHLSQQAMLPHDMLAELPQIFLKIEKEL</sequence>
<dbReference type="GO" id="GO:0046496">
    <property type="term" value="P:nicotinamide nucleotide metabolic process"/>
    <property type="evidence" value="ECO:0007669"/>
    <property type="project" value="UniProtKB-UniRule"/>
</dbReference>
<organism evidence="8 9">
    <name type="scientific">Caproicibacterium amylolyticum</name>
    <dbReference type="NCBI Taxonomy" id="2766537"/>
    <lineage>
        <taxon>Bacteria</taxon>
        <taxon>Bacillati</taxon>
        <taxon>Bacillota</taxon>
        <taxon>Clostridia</taxon>
        <taxon>Eubacteriales</taxon>
        <taxon>Oscillospiraceae</taxon>
        <taxon>Caproicibacterium</taxon>
    </lineage>
</organism>
<evidence type="ECO:0000259" key="7">
    <source>
        <dbReference type="PROSITE" id="PS51383"/>
    </source>
</evidence>
<feature type="binding site" evidence="6">
    <location>
        <position position="40"/>
    </location>
    <ligand>
        <name>(6S)-NADPHX</name>
        <dbReference type="ChEBI" id="CHEBI:64076"/>
    </ligand>
</feature>
<dbReference type="Proteomes" id="UP000516046">
    <property type="component" value="Chromosome"/>
</dbReference>
<reference evidence="8 9" key="1">
    <citation type="submission" date="2020-08" db="EMBL/GenBank/DDBJ databases">
        <authorList>
            <person name="Ren C."/>
            <person name="Gu Y."/>
            <person name="Xu Y."/>
        </authorList>
    </citation>
    <scope>NUCLEOTIDE SEQUENCE [LARGE SCALE GENOMIC DNA]</scope>
    <source>
        <strain evidence="8 9">LBM18003</strain>
    </source>
</reference>
<evidence type="ECO:0000313" key="9">
    <source>
        <dbReference type="Proteomes" id="UP000516046"/>
    </source>
</evidence>
<name>A0A7G9WE29_9FIRM</name>
<feature type="domain" description="YjeF C-terminal" evidence="7">
    <location>
        <begin position="5"/>
        <end position="277"/>
    </location>
</feature>
<comment type="subunit">
    <text evidence="6">Homotetramer.</text>
</comment>
<keyword evidence="1 6" id="KW-0547">Nucleotide-binding</keyword>
<evidence type="ECO:0000313" key="8">
    <source>
        <dbReference type="EMBL" id="QNO16941.1"/>
    </source>
</evidence>
<gene>
    <name evidence="6" type="primary">nnrD</name>
    <name evidence="8" type="ORF">H6X83_08160</name>
</gene>
<dbReference type="SUPFAM" id="SSF53613">
    <property type="entry name" value="Ribokinase-like"/>
    <property type="match status" value="1"/>
</dbReference>
<dbReference type="Gene3D" id="3.40.1190.20">
    <property type="match status" value="1"/>
</dbReference>
<comment type="catalytic activity">
    <reaction evidence="6">
        <text>(6S)-NADHX + ADP = AMP + phosphate + NADH + H(+)</text>
        <dbReference type="Rhea" id="RHEA:32223"/>
        <dbReference type="ChEBI" id="CHEBI:15378"/>
        <dbReference type="ChEBI" id="CHEBI:43474"/>
        <dbReference type="ChEBI" id="CHEBI:57945"/>
        <dbReference type="ChEBI" id="CHEBI:64074"/>
        <dbReference type="ChEBI" id="CHEBI:456215"/>
        <dbReference type="ChEBI" id="CHEBI:456216"/>
        <dbReference type="EC" id="4.2.1.136"/>
    </reaction>
</comment>
<keyword evidence="3 6" id="KW-0521">NADP</keyword>
<comment type="catalytic activity">
    <reaction evidence="6">
        <text>(6S)-NADPHX + ADP = AMP + phosphate + NADPH + H(+)</text>
        <dbReference type="Rhea" id="RHEA:32235"/>
        <dbReference type="ChEBI" id="CHEBI:15378"/>
        <dbReference type="ChEBI" id="CHEBI:43474"/>
        <dbReference type="ChEBI" id="CHEBI:57783"/>
        <dbReference type="ChEBI" id="CHEBI:64076"/>
        <dbReference type="ChEBI" id="CHEBI:456215"/>
        <dbReference type="ChEBI" id="CHEBI:456216"/>
        <dbReference type="EC" id="4.2.1.136"/>
    </reaction>
</comment>
<feature type="binding site" evidence="6">
    <location>
        <position position="102"/>
    </location>
    <ligand>
        <name>(6S)-NADPHX</name>
        <dbReference type="ChEBI" id="CHEBI:64076"/>
    </ligand>
</feature>
<keyword evidence="2 6" id="KW-0067">ATP-binding</keyword>
<evidence type="ECO:0000256" key="2">
    <source>
        <dbReference type="ARBA" id="ARBA00022840"/>
    </source>
</evidence>
<dbReference type="HAMAP" id="MF_01965">
    <property type="entry name" value="NADHX_dehydratase"/>
    <property type="match status" value="1"/>
</dbReference>
<dbReference type="GO" id="GO:0052855">
    <property type="term" value="F:ADP-dependent NAD(P)H-hydrate dehydratase activity"/>
    <property type="evidence" value="ECO:0007669"/>
    <property type="project" value="UniProtKB-UniRule"/>
</dbReference>
<dbReference type="KEGG" id="caml:H6X83_08160"/>
<feature type="binding site" evidence="6">
    <location>
        <begin position="188"/>
        <end position="192"/>
    </location>
    <ligand>
        <name>AMP</name>
        <dbReference type="ChEBI" id="CHEBI:456215"/>
    </ligand>
</feature>
<comment type="cofactor">
    <cofactor evidence="6">
        <name>Mg(2+)</name>
        <dbReference type="ChEBI" id="CHEBI:18420"/>
    </cofactor>
</comment>
<feature type="binding site" evidence="6">
    <location>
        <position position="151"/>
    </location>
    <ligand>
        <name>(6S)-NADPHX</name>
        <dbReference type="ChEBI" id="CHEBI:64076"/>
    </ligand>
</feature>
<keyword evidence="9" id="KW-1185">Reference proteome</keyword>
<evidence type="ECO:0000256" key="6">
    <source>
        <dbReference type="HAMAP-Rule" id="MF_01965"/>
    </source>
</evidence>
<dbReference type="NCBIfam" id="TIGR00196">
    <property type="entry name" value="yjeF_cterm"/>
    <property type="match status" value="1"/>
</dbReference>
<dbReference type="PANTHER" id="PTHR12592:SF0">
    <property type="entry name" value="ATP-DEPENDENT (S)-NAD(P)H-HYDRATE DEHYDRATASE"/>
    <property type="match status" value="1"/>
</dbReference>
<feature type="binding site" evidence="6">
    <location>
        <position position="218"/>
    </location>
    <ligand>
        <name>(6S)-NADPHX</name>
        <dbReference type="ChEBI" id="CHEBI:64076"/>
    </ligand>
</feature>
<dbReference type="EMBL" id="CP060696">
    <property type="protein sequence ID" value="QNO16941.1"/>
    <property type="molecule type" value="Genomic_DNA"/>
</dbReference>
<dbReference type="PROSITE" id="PS51383">
    <property type="entry name" value="YJEF_C_3"/>
    <property type="match status" value="1"/>
</dbReference>
<dbReference type="Pfam" id="PF01256">
    <property type="entry name" value="Carb_kinase"/>
    <property type="match status" value="1"/>
</dbReference>
<accession>A0A7G9WE29</accession>